<dbReference type="KEGG" id="salf:SMD44_04659"/>
<dbReference type="InterPro" id="IPR003661">
    <property type="entry name" value="HisK_dim/P_dom"/>
</dbReference>
<dbReference type="PANTHER" id="PTHR45436">
    <property type="entry name" value="SENSOR HISTIDINE KINASE YKOH"/>
    <property type="match status" value="1"/>
</dbReference>
<dbReference type="AlphaFoldDB" id="A0A1Z1WFR7"/>
<dbReference type="EMBL" id="CP021748">
    <property type="protein sequence ID" value="ARX85200.1"/>
    <property type="molecule type" value="Genomic_DNA"/>
</dbReference>
<dbReference type="PROSITE" id="PS50885">
    <property type="entry name" value="HAMP"/>
    <property type="match status" value="1"/>
</dbReference>
<dbReference type="PROSITE" id="PS50109">
    <property type="entry name" value="HIS_KIN"/>
    <property type="match status" value="1"/>
</dbReference>
<feature type="domain" description="HAMP" evidence="13">
    <location>
        <begin position="178"/>
        <end position="230"/>
    </location>
</feature>
<keyword evidence="4" id="KW-0597">Phosphoprotein</keyword>
<keyword evidence="5" id="KW-0808">Transferase</keyword>
<dbReference type="Gene3D" id="1.10.287.130">
    <property type="match status" value="1"/>
</dbReference>
<dbReference type="CDD" id="cd06225">
    <property type="entry name" value="HAMP"/>
    <property type="match status" value="1"/>
</dbReference>
<evidence type="ECO:0000256" key="3">
    <source>
        <dbReference type="ARBA" id="ARBA00012438"/>
    </source>
</evidence>
<dbReference type="InterPro" id="IPR003660">
    <property type="entry name" value="HAMP_dom"/>
</dbReference>
<dbReference type="GO" id="GO:0000155">
    <property type="term" value="F:phosphorelay sensor kinase activity"/>
    <property type="evidence" value="ECO:0007669"/>
    <property type="project" value="InterPro"/>
</dbReference>
<dbReference type="Proteomes" id="UP000195880">
    <property type="component" value="Chromosome"/>
</dbReference>
<accession>A0A1Z1WFR7</accession>
<evidence type="ECO:0000313" key="14">
    <source>
        <dbReference type="EMBL" id="ARX85200.1"/>
    </source>
</evidence>
<keyword evidence="6 11" id="KW-0812">Transmembrane</keyword>
<comment type="subcellular location">
    <subcellularLocation>
        <location evidence="2">Cell membrane</location>
    </subcellularLocation>
</comment>
<evidence type="ECO:0000256" key="9">
    <source>
        <dbReference type="ARBA" id="ARBA00023012"/>
    </source>
</evidence>
<dbReference type="RefSeq" id="WP_087885151.1">
    <property type="nucleotide sequence ID" value="NZ_CP021748.1"/>
</dbReference>
<dbReference type="EC" id="2.7.13.3" evidence="3"/>
<dbReference type="PANTHER" id="PTHR45436:SF5">
    <property type="entry name" value="SENSOR HISTIDINE KINASE TRCS"/>
    <property type="match status" value="1"/>
</dbReference>
<feature type="domain" description="Histidine kinase" evidence="12">
    <location>
        <begin position="242"/>
        <end position="495"/>
    </location>
</feature>
<protein>
    <recommendedName>
        <fullName evidence="3">histidine kinase</fullName>
        <ecNumber evidence="3">2.7.13.3</ecNumber>
    </recommendedName>
</protein>
<evidence type="ECO:0000256" key="5">
    <source>
        <dbReference type="ARBA" id="ARBA00022679"/>
    </source>
</evidence>
<keyword evidence="11" id="KW-0472">Membrane</keyword>
<dbReference type="InterPro" id="IPR036097">
    <property type="entry name" value="HisK_dim/P_sf"/>
</dbReference>
<evidence type="ECO:0000256" key="10">
    <source>
        <dbReference type="SAM" id="MobiDB-lite"/>
    </source>
</evidence>
<evidence type="ECO:0000313" key="15">
    <source>
        <dbReference type="Proteomes" id="UP000195880"/>
    </source>
</evidence>
<dbReference type="SUPFAM" id="SSF55874">
    <property type="entry name" value="ATPase domain of HSP90 chaperone/DNA topoisomerase II/histidine kinase"/>
    <property type="match status" value="1"/>
</dbReference>
<organism evidence="14 15">
    <name type="scientific">Streptomyces alboflavus</name>
    <dbReference type="NCBI Taxonomy" id="67267"/>
    <lineage>
        <taxon>Bacteria</taxon>
        <taxon>Bacillati</taxon>
        <taxon>Actinomycetota</taxon>
        <taxon>Actinomycetes</taxon>
        <taxon>Kitasatosporales</taxon>
        <taxon>Streptomycetaceae</taxon>
        <taxon>Streptomyces</taxon>
    </lineage>
</organism>
<dbReference type="Gene3D" id="3.30.565.10">
    <property type="entry name" value="Histidine kinase-like ATPase, C-terminal domain"/>
    <property type="match status" value="1"/>
</dbReference>
<dbReference type="InterPro" id="IPR003594">
    <property type="entry name" value="HATPase_dom"/>
</dbReference>
<evidence type="ECO:0000256" key="6">
    <source>
        <dbReference type="ARBA" id="ARBA00022692"/>
    </source>
</evidence>
<dbReference type="SMART" id="SM00387">
    <property type="entry name" value="HATPase_c"/>
    <property type="match status" value="1"/>
</dbReference>
<proteinExistence type="predicted"/>
<keyword evidence="8 11" id="KW-1133">Transmembrane helix</keyword>
<feature type="transmembrane region" description="Helical" evidence="11">
    <location>
        <begin position="152"/>
        <end position="173"/>
    </location>
</feature>
<dbReference type="SMART" id="SM00388">
    <property type="entry name" value="HisKA"/>
    <property type="match status" value="1"/>
</dbReference>
<dbReference type="SUPFAM" id="SSF47384">
    <property type="entry name" value="Homodimeric domain of signal transducing histidine kinase"/>
    <property type="match status" value="1"/>
</dbReference>
<dbReference type="GO" id="GO:0005886">
    <property type="term" value="C:plasma membrane"/>
    <property type="evidence" value="ECO:0007669"/>
    <property type="project" value="UniProtKB-SubCell"/>
</dbReference>
<evidence type="ECO:0000256" key="8">
    <source>
        <dbReference type="ARBA" id="ARBA00022989"/>
    </source>
</evidence>
<keyword evidence="15" id="KW-1185">Reference proteome</keyword>
<evidence type="ECO:0000256" key="7">
    <source>
        <dbReference type="ARBA" id="ARBA00022777"/>
    </source>
</evidence>
<evidence type="ECO:0000256" key="2">
    <source>
        <dbReference type="ARBA" id="ARBA00004236"/>
    </source>
</evidence>
<dbReference type="InterPro" id="IPR005467">
    <property type="entry name" value="His_kinase_dom"/>
</dbReference>
<dbReference type="InterPro" id="IPR036890">
    <property type="entry name" value="HATPase_C_sf"/>
</dbReference>
<keyword evidence="9" id="KW-0902">Two-component regulatory system</keyword>
<evidence type="ECO:0000256" key="11">
    <source>
        <dbReference type="SAM" id="Phobius"/>
    </source>
</evidence>
<dbReference type="Pfam" id="PF02518">
    <property type="entry name" value="HATPase_c"/>
    <property type="match status" value="1"/>
</dbReference>
<evidence type="ECO:0000259" key="12">
    <source>
        <dbReference type="PROSITE" id="PS50109"/>
    </source>
</evidence>
<gene>
    <name evidence="14" type="ORF">SMD44_04659</name>
</gene>
<evidence type="ECO:0000256" key="4">
    <source>
        <dbReference type="ARBA" id="ARBA00022553"/>
    </source>
</evidence>
<sequence length="503" mass="51729">MRRRLLLLTAATTALVLTALLVPLTLLTRSHAADRATAEATARAQWVAHAIGPALASAGERPTAEQTVAGVNGDGLPRTSLVLGDGTVVGPGHRSGGGAVTDAVRLARTGRAFTYEPAGGGRQVLVPVHGAADGTAVVQVTLTERQLYAGTLTSWLVLAGIGVGLVLLGLLLADRLGARLVGATRGLARTADRLAAGDLTARAVPDGPPELRLVAGELNRLAGRIDELLRAERENARENAADLAHRLRTPVAALRLDAESLRDPREARRIAEDVAALERSVDDVIRRARLPLRGDACGDLAAVARERAAFWLPLAEDQGRTFLVDAVGIGHPPHQTNPRPGLCPPSPKLSASLEQGGPPSPLTAQLPNAGTGNGPDSRRRPDEPEEIPVPVPPDELTAALDALIGNVLDHTPHGTAFRIAVGRDGAGHARLTVADDGPGFPDGYPETGARGASGGGSTGLGLDIARRTAEDAGGTFTIASGPTRVTLTFPLAGTPSAPPAPSG</sequence>
<dbReference type="CDD" id="cd00082">
    <property type="entry name" value="HisKA"/>
    <property type="match status" value="1"/>
</dbReference>
<name>A0A1Z1WFR7_9ACTN</name>
<evidence type="ECO:0000259" key="13">
    <source>
        <dbReference type="PROSITE" id="PS50885"/>
    </source>
</evidence>
<dbReference type="SMART" id="SM00304">
    <property type="entry name" value="HAMP"/>
    <property type="match status" value="1"/>
</dbReference>
<feature type="region of interest" description="Disordered" evidence="10">
    <location>
        <begin position="329"/>
        <end position="393"/>
    </location>
</feature>
<dbReference type="Pfam" id="PF00672">
    <property type="entry name" value="HAMP"/>
    <property type="match status" value="1"/>
</dbReference>
<comment type="catalytic activity">
    <reaction evidence="1">
        <text>ATP + protein L-histidine = ADP + protein N-phospho-L-histidine.</text>
        <dbReference type="EC" id="2.7.13.3"/>
    </reaction>
</comment>
<keyword evidence="7" id="KW-0418">Kinase</keyword>
<dbReference type="InterPro" id="IPR050428">
    <property type="entry name" value="TCS_sensor_his_kinase"/>
</dbReference>
<evidence type="ECO:0000256" key="1">
    <source>
        <dbReference type="ARBA" id="ARBA00000085"/>
    </source>
</evidence>
<reference evidence="14 15" key="1">
    <citation type="submission" date="2017-05" db="EMBL/GenBank/DDBJ databases">
        <title>Streptomyces alboflavus Genome sequencing and assembly.</title>
        <authorList>
            <person name="Wang Y."/>
            <person name="Du B."/>
            <person name="Ding Y."/>
            <person name="Liu H."/>
            <person name="Hou Q."/>
            <person name="Liu K."/>
            <person name="Wang C."/>
            <person name="Yao L."/>
        </authorList>
    </citation>
    <scope>NUCLEOTIDE SEQUENCE [LARGE SCALE GENOMIC DNA]</scope>
    <source>
        <strain evidence="14 15">MDJK44</strain>
    </source>
</reference>